<dbReference type="AlphaFoldDB" id="A0AAE2BQH4"/>
<organism evidence="1 2">
    <name type="scientific">Sesamum angolense</name>
    <dbReference type="NCBI Taxonomy" id="2727404"/>
    <lineage>
        <taxon>Eukaryota</taxon>
        <taxon>Viridiplantae</taxon>
        <taxon>Streptophyta</taxon>
        <taxon>Embryophyta</taxon>
        <taxon>Tracheophyta</taxon>
        <taxon>Spermatophyta</taxon>
        <taxon>Magnoliopsida</taxon>
        <taxon>eudicotyledons</taxon>
        <taxon>Gunneridae</taxon>
        <taxon>Pentapetalae</taxon>
        <taxon>asterids</taxon>
        <taxon>lamiids</taxon>
        <taxon>Lamiales</taxon>
        <taxon>Pedaliaceae</taxon>
        <taxon>Sesamum</taxon>
    </lineage>
</organism>
<dbReference type="EMBL" id="JACGWL010000010">
    <property type="protein sequence ID" value="KAK4394024.1"/>
    <property type="molecule type" value="Genomic_DNA"/>
</dbReference>
<accession>A0AAE2BQH4</accession>
<reference evidence="1" key="2">
    <citation type="journal article" date="2024" name="Plant">
        <title>Genomic evolution and insights into agronomic trait innovations of Sesamum species.</title>
        <authorList>
            <person name="Miao H."/>
            <person name="Wang L."/>
            <person name="Qu L."/>
            <person name="Liu H."/>
            <person name="Sun Y."/>
            <person name="Le M."/>
            <person name="Wang Q."/>
            <person name="Wei S."/>
            <person name="Zheng Y."/>
            <person name="Lin W."/>
            <person name="Duan Y."/>
            <person name="Cao H."/>
            <person name="Xiong S."/>
            <person name="Wang X."/>
            <person name="Wei L."/>
            <person name="Li C."/>
            <person name="Ma Q."/>
            <person name="Ju M."/>
            <person name="Zhao R."/>
            <person name="Li G."/>
            <person name="Mu C."/>
            <person name="Tian Q."/>
            <person name="Mei H."/>
            <person name="Zhang T."/>
            <person name="Gao T."/>
            <person name="Zhang H."/>
        </authorList>
    </citation>
    <scope>NUCLEOTIDE SEQUENCE</scope>
    <source>
        <strain evidence="1">K16</strain>
    </source>
</reference>
<keyword evidence="2" id="KW-1185">Reference proteome</keyword>
<name>A0AAE2BQH4_9LAMI</name>
<gene>
    <name evidence="1" type="ORF">Sango_1873200</name>
</gene>
<dbReference type="PANTHER" id="PTHR33116:SF86">
    <property type="entry name" value="REVERSE TRANSCRIPTASE DOMAIN-CONTAINING PROTEIN"/>
    <property type="match status" value="1"/>
</dbReference>
<sequence>MWLRSPDCEQMVHSAWDTTMATDPNMVVWEKVKSCRDALRQWDKNGFGNVKRRIKEVDEAIGLKQQEVISETQHRRVQYLEQQLETLRSKEELLWMQRSKAHWLTERDQNSKFFHAQASMRRRQNTILRPDRGLCQGDPLSPYLFLFVAKVFSSMLQVANERRDMQGIAISRGAPRISHLLFTDDTIIFGKAIMEAMQTLVRVLDQEINLKKSSIVISRNINEEQQRRLAAILGVQDRLWSRIEGWNSKLLSQAGRVVLIKYVLQSIPTYLMSCFRMPDYVLEEVERTSANFLWHNRGEKRTHWLR</sequence>
<protein>
    <recommendedName>
        <fullName evidence="3">Reverse transcriptase domain-containing protein</fullName>
    </recommendedName>
</protein>
<reference evidence="1" key="1">
    <citation type="submission" date="2020-06" db="EMBL/GenBank/DDBJ databases">
        <authorList>
            <person name="Li T."/>
            <person name="Hu X."/>
            <person name="Zhang T."/>
            <person name="Song X."/>
            <person name="Zhang H."/>
            <person name="Dai N."/>
            <person name="Sheng W."/>
            <person name="Hou X."/>
            <person name="Wei L."/>
        </authorList>
    </citation>
    <scope>NUCLEOTIDE SEQUENCE</scope>
    <source>
        <strain evidence="1">K16</strain>
        <tissue evidence="1">Leaf</tissue>
    </source>
</reference>
<dbReference type="PANTHER" id="PTHR33116">
    <property type="entry name" value="REVERSE TRANSCRIPTASE ZINC-BINDING DOMAIN-CONTAINING PROTEIN-RELATED-RELATED"/>
    <property type="match status" value="1"/>
</dbReference>
<evidence type="ECO:0000313" key="2">
    <source>
        <dbReference type="Proteomes" id="UP001289374"/>
    </source>
</evidence>
<proteinExistence type="predicted"/>
<dbReference type="Proteomes" id="UP001289374">
    <property type="component" value="Unassembled WGS sequence"/>
</dbReference>
<comment type="caution">
    <text evidence="1">The sequence shown here is derived from an EMBL/GenBank/DDBJ whole genome shotgun (WGS) entry which is preliminary data.</text>
</comment>
<evidence type="ECO:0008006" key="3">
    <source>
        <dbReference type="Google" id="ProtNLM"/>
    </source>
</evidence>
<evidence type="ECO:0000313" key="1">
    <source>
        <dbReference type="EMBL" id="KAK4394024.1"/>
    </source>
</evidence>